<comment type="caution">
    <text evidence="1">The sequence shown here is derived from an EMBL/GenBank/DDBJ whole genome shotgun (WGS) entry which is preliminary data.</text>
</comment>
<dbReference type="AlphaFoldDB" id="X1DFW7"/>
<sequence length="136" mass="15611">GVVPHSSILKELSQAQAETRMLLLKDKDGTYAYPEFIASIKEWMNTHYQKFTLSIDDLPEWVKFFEQRLNIVLIEPSSSQPDNPALVVIDKDNAQFGYVDYTSETIYLLEVGWFSLIYFINLEGISNCLAIGRLNK</sequence>
<reference evidence="1" key="1">
    <citation type="journal article" date="2014" name="Front. Microbiol.">
        <title>High frequency of phylogenetically diverse reductive dehalogenase-homologous genes in deep subseafloor sedimentary metagenomes.</title>
        <authorList>
            <person name="Kawai M."/>
            <person name="Futagami T."/>
            <person name="Toyoda A."/>
            <person name="Takaki Y."/>
            <person name="Nishi S."/>
            <person name="Hori S."/>
            <person name="Arai W."/>
            <person name="Tsubouchi T."/>
            <person name="Morono Y."/>
            <person name="Uchiyama I."/>
            <person name="Ito T."/>
            <person name="Fujiyama A."/>
            <person name="Inagaki F."/>
            <person name="Takami H."/>
        </authorList>
    </citation>
    <scope>NUCLEOTIDE SEQUENCE</scope>
    <source>
        <strain evidence="1">Expedition CK06-06</strain>
    </source>
</reference>
<feature type="non-terminal residue" evidence="1">
    <location>
        <position position="1"/>
    </location>
</feature>
<dbReference type="EMBL" id="BART01028952">
    <property type="protein sequence ID" value="GAG95321.1"/>
    <property type="molecule type" value="Genomic_DNA"/>
</dbReference>
<proteinExistence type="predicted"/>
<organism evidence="1">
    <name type="scientific">marine sediment metagenome</name>
    <dbReference type="NCBI Taxonomy" id="412755"/>
    <lineage>
        <taxon>unclassified sequences</taxon>
        <taxon>metagenomes</taxon>
        <taxon>ecological metagenomes</taxon>
    </lineage>
</organism>
<accession>X1DFW7</accession>
<name>X1DFW7_9ZZZZ</name>
<protein>
    <submittedName>
        <fullName evidence="1">Uncharacterized protein</fullName>
    </submittedName>
</protein>
<gene>
    <name evidence="1" type="ORF">S01H4_50925</name>
</gene>
<evidence type="ECO:0000313" key="1">
    <source>
        <dbReference type="EMBL" id="GAG95321.1"/>
    </source>
</evidence>